<sequence>MRQTTRADGALCIERREWALIVVCVPCAWSMQVVVSLALANIPHGNSLTTAEVPTVMDRRFPELA</sequence>
<keyword evidence="1" id="KW-0812">Transmembrane</keyword>
<evidence type="ECO:0000256" key="1">
    <source>
        <dbReference type="SAM" id="Phobius"/>
    </source>
</evidence>
<organism evidence="2">
    <name type="scientific">mine drainage metagenome</name>
    <dbReference type="NCBI Taxonomy" id="410659"/>
    <lineage>
        <taxon>unclassified sequences</taxon>
        <taxon>metagenomes</taxon>
        <taxon>ecological metagenomes</taxon>
    </lineage>
</organism>
<gene>
    <name evidence="2" type="ORF">CARN2_1541</name>
</gene>
<protein>
    <submittedName>
        <fullName evidence="2">Uncharacterized protein</fullName>
    </submittedName>
</protein>
<evidence type="ECO:0000313" key="2">
    <source>
        <dbReference type="EMBL" id="CBH96911.1"/>
    </source>
</evidence>
<feature type="transmembrane region" description="Helical" evidence="1">
    <location>
        <begin position="20"/>
        <end position="40"/>
    </location>
</feature>
<dbReference type="AlphaFoldDB" id="E6PPQ7"/>
<reference evidence="2" key="1">
    <citation type="submission" date="2009-10" db="EMBL/GenBank/DDBJ databases">
        <title>Diversity of trophic interactions inside an arsenic-rich microbial ecosystem.</title>
        <authorList>
            <person name="Bertin P.N."/>
            <person name="Heinrich-Salmeron A."/>
            <person name="Pelletier E."/>
            <person name="Goulhen-Chollet F."/>
            <person name="Arsene-Ploetze F."/>
            <person name="Gallien S."/>
            <person name="Calteau A."/>
            <person name="Vallenet D."/>
            <person name="Casiot C."/>
            <person name="Chane-Woon-Ming B."/>
            <person name="Giloteaux L."/>
            <person name="Barakat M."/>
            <person name="Bonnefoy V."/>
            <person name="Bruneel O."/>
            <person name="Chandler M."/>
            <person name="Cleiss J."/>
            <person name="Duran R."/>
            <person name="Elbaz-Poulichet F."/>
            <person name="Fonknechten N."/>
            <person name="Lauga B."/>
            <person name="Mornico D."/>
            <person name="Ortet P."/>
            <person name="Schaeffer C."/>
            <person name="Siguier P."/>
            <person name="Alexander Thil Smith A."/>
            <person name="Van Dorsselaer A."/>
            <person name="Weissenbach J."/>
            <person name="Medigue C."/>
            <person name="Le Paslier D."/>
        </authorList>
    </citation>
    <scope>NUCLEOTIDE SEQUENCE</scope>
</reference>
<keyword evidence="1" id="KW-0472">Membrane</keyword>
<keyword evidence="1" id="KW-1133">Transmembrane helix</keyword>
<comment type="caution">
    <text evidence="2">The sequence shown here is derived from an EMBL/GenBank/DDBJ whole genome shotgun (WGS) entry which is preliminary data.</text>
</comment>
<name>E6PPQ7_9ZZZZ</name>
<dbReference type="EMBL" id="CABM01000036">
    <property type="protein sequence ID" value="CBH96911.1"/>
    <property type="molecule type" value="Genomic_DNA"/>
</dbReference>
<accession>E6PPQ7</accession>
<proteinExistence type="predicted"/>